<dbReference type="InterPro" id="IPR011009">
    <property type="entry name" value="Kinase-like_dom_sf"/>
</dbReference>
<reference evidence="2 3" key="1">
    <citation type="journal article" date="2004" name="Extremophiles">
        <title>Halobacillus locisalis sp. nov., a halophilic bacterium isolated from a marine solar saltern of the Yellow Sea in Korea.</title>
        <authorList>
            <person name="Yoon J.H."/>
            <person name="Kang K.H."/>
            <person name="Oh T.K."/>
            <person name="Park Y.H."/>
        </authorList>
    </citation>
    <scope>NUCLEOTIDE SEQUENCE [LARGE SCALE GENOMIC DNA]</scope>
    <source>
        <strain evidence="2 3">KCTC 3788</strain>
    </source>
</reference>
<dbReference type="Gene3D" id="1.10.510.10">
    <property type="entry name" value="Transferase(Phosphotransferase) domain 1"/>
    <property type="match status" value="1"/>
</dbReference>
<dbReference type="Proteomes" id="UP000571017">
    <property type="component" value="Unassembled WGS sequence"/>
</dbReference>
<protein>
    <submittedName>
        <fullName evidence="2">Serine/threonine protein kinase</fullName>
    </submittedName>
</protein>
<dbReference type="EMBL" id="JACEFG010000001">
    <property type="protein sequence ID" value="MBA2174227.1"/>
    <property type="molecule type" value="Genomic_DNA"/>
</dbReference>
<keyword evidence="3" id="KW-1185">Reference proteome</keyword>
<evidence type="ECO:0000313" key="3">
    <source>
        <dbReference type="Proteomes" id="UP000571017"/>
    </source>
</evidence>
<evidence type="ECO:0000259" key="1">
    <source>
        <dbReference type="PROSITE" id="PS50011"/>
    </source>
</evidence>
<name>A0A838CQ81_9BACI</name>
<dbReference type="PROSITE" id="PS50011">
    <property type="entry name" value="PROTEIN_KINASE_DOM"/>
    <property type="match status" value="1"/>
</dbReference>
<feature type="domain" description="Protein kinase" evidence="1">
    <location>
        <begin position="14"/>
        <end position="289"/>
    </location>
</feature>
<evidence type="ECO:0000313" key="2">
    <source>
        <dbReference type="EMBL" id="MBA2174227.1"/>
    </source>
</evidence>
<keyword evidence="2" id="KW-0723">Serine/threonine-protein kinase</keyword>
<dbReference type="RefSeq" id="WP_181471235.1">
    <property type="nucleotide sequence ID" value="NZ_JACEFG010000001.1"/>
</dbReference>
<sequence>MKTVTIDHVTFNLQEPHDFSWLSSLGTVFEVFDEQDSGNLCFGVQKDGNKQFVKYAGAKPVDYKGDPADAVERLKQAIPVYKDLPHEHLISFHDDFSTSEGHVAIFDWFNGECLHSHWSYPPPAKYNHPDSPYYKFKQLPIEDRIKAFDEILSFHVYVESKGYVAVDFYDGSLLYDFDTNTMKICDIDFYTKSPVINKTGDFWGSRRSKAPEEYQKGAVIDTRSNVYTLGAIAFSIFGGETDRSFDRWDAGERLFQVVSKAVSEERWSRFDSLREFQDIWNQVKRERIS</sequence>
<dbReference type="AlphaFoldDB" id="A0A838CQ81"/>
<keyword evidence="2" id="KW-0808">Transferase</keyword>
<gene>
    <name evidence="2" type="ORF">H0266_04845</name>
</gene>
<proteinExistence type="predicted"/>
<dbReference type="GO" id="GO:0005524">
    <property type="term" value="F:ATP binding"/>
    <property type="evidence" value="ECO:0007669"/>
    <property type="project" value="InterPro"/>
</dbReference>
<keyword evidence="2" id="KW-0418">Kinase</keyword>
<accession>A0A838CQ81</accession>
<dbReference type="InterPro" id="IPR000719">
    <property type="entry name" value="Prot_kinase_dom"/>
</dbReference>
<dbReference type="GO" id="GO:0004674">
    <property type="term" value="F:protein serine/threonine kinase activity"/>
    <property type="evidence" value="ECO:0007669"/>
    <property type="project" value="UniProtKB-KW"/>
</dbReference>
<organism evidence="2 3">
    <name type="scientific">Halobacillus locisalis</name>
    <dbReference type="NCBI Taxonomy" id="220753"/>
    <lineage>
        <taxon>Bacteria</taxon>
        <taxon>Bacillati</taxon>
        <taxon>Bacillota</taxon>
        <taxon>Bacilli</taxon>
        <taxon>Bacillales</taxon>
        <taxon>Bacillaceae</taxon>
        <taxon>Halobacillus</taxon>
    </lineage>
</organism>
<dbReference type="SUPFAM" id="SSF56112">
    <property type="entry name" value="Protein kinase-like (PK-like)"/>
    <property type="match status" value="1"/>
</dbReference>
<comment type="caution">
    <text evidence="2">The sequence shown here is derived from an EMBL/GenBank/DDBJ whole genome shotgun (WGS) entry which is preliminary data.</text>
</comment>